<feature type="transmembrane region" description="Helical" evidence="6">
    <location>
        <begin position="36"/>
        <end position="59"/>
    </location>
</feature>
<feature type="transmembrane region" description="Helical" evidence="6">
    <location>
        <begin position="257"/>
        <end position="275"/>
    </location>
</feature>
<reference evidence="7" key="1">
    <citation type="submission" date="2013-12" db="EMBL/GenBank/DDBJ databases">
        <title>The Genome Sequence of Aphanomyces astaci APO3.</title>
        <authorList>
            <consortium name="The Broad Institute Genomics Platform"/>
            <person name="Russ C."/>
            <person name="Tyler B."/>
            <person name="van West P."/>
            <person name="Dieguez-Uribeondo J."/>
            <person name="Young S.K."/>
            <person name="Zeng Q."/>
            <person name="Gargeya S."/>
            <person name="Fitzgerald M."/>
            <person name="Abouelleil A."/>
            <person name="Alvarado L."/>
            <person name="Chapman S.B."/>
            <person name="Gainer-Dewar J."/>
            <person name="Goldberg J."/>
            <person name="Griggs A."/>
            <person name="Gujja S."/>
            <person name="Hansen M."/>
            <person name="Howarth C."/>
            <person name="Imamovic A."/>
            <person name="Ireland A."/>
            <person name="Larimer J."/>
            <person name="McCowan C."/>
            <person name="Murphy C."/>
            <person name="Pearson M."/>
            <person name="Poon T.W."/>
            <person name="Priest M."/>
            <person name="Roberts A."/>
            <person name="Saif S."/>
            <person name="Shea T."/>
            <person name="Sykes S."/>
            <person name="Wortman J."/>
            <person name="Nusbaum C."/>
            <person name="Birren B."/>
        </authorList>
    </citation>
    <scope>NUCLEOTIDE SEQUENCE [LARGE SCALE GENOMIC DNA]</scope>
    <source>
        <strain evidence="7">APO3</strain>
    </source>
</reference>
<evidence type="ECO:0000256" key="4">
    <source>
        <dbReference type="ARBA" id="ARBA00022989"/>
    </source>
</evidence>
<dbReference type="OrthoDB" id="44736at2759"/>
<dbReference type="STRING" id="112090.W4H7R7"/>
<feature type="transmembrane region" description="Helical" evidence="6">
    <location>
        <begin position="403"/>
        <end position="430"/>
    </location>
</feature>
<comment type="subcellular location">
    <subcellularLocation>
        <location evidence="6">Cell membrane</location>
        <topology evidence="6">Multi-pass membrane protein</topology>
    </subcellularLocation>
    <subcellularLocation>
        <location evidence="1">Membrane</location>
        <topology evidence="1">Multi-pass membrane protein</topology>
    </subcellularLocation>
</comment>
<dbReference type="InterPro" id="IPR007603">
    <property type="entry name" value="Choline_transptr-like"/>
</dbReference>
<dbReference type="PANTHER" id="PTHR12385:SF4">
    <property type="entry name" value="PROTEIN PNS1"/>
    <property type="match status" value="1"/>
</dbReference>
<evidence type="ECO:0000313" key="7">
    <source>
        <dbReference type="EMBL" id="ETV87168.1"/>
    </source>
</evidence>
<sequence>MTTATVATGVVAIPGPFQVIKPPQPSSTSTWKDVPYAVLFVANVVAIVAVMVSLGLPLLQAATTSSSSSGQANATASSSEFTSGDMATVVAVATALAVVSAIVAYLLLQVVLMHAKHIILYSLWANVILCFVFAAAAIASGVVVLALLFIVFGFFSLCYLHAVQSRILFAGANLQVAAAAVKKHWSIFPVAFALMAVQVAWVFIWAIALVGVFQKATSPVPNLGASVAGTSCSASSECESDVCAKSSNATRLTCQPFIPGQAIVTYFFMLVSLYWGVNVVKYLLHTTVAGTVATWWAAGDSQSATGGAFRRAMTTSFGSICMGSLLVAILEALESMAKEARKKGNGVACVAECILNMLRGILEYINRWAFVYVGMYGFPFAHAGKAVYGLFQTRGLSAIVNDDLIGAAMGSLSLACGLICALLALAYTYIDTAHTSFDGANLILPLMGLAFGVGVTVIPLSVVSSAVATVFVCFAEDPAALSRTHPELHNEMVGAWRLAHPDAMVAFYPL</sequence>
<comment type="function">
    <text evidence="6">Choline transporter.</text>
</comment>
<feature type="transmembrane region" description="Helical" evidence="6">
    <location>
        <begin position="368"/>
        <end position="391"/>
    </location>
</feature>
<keyword evidence="3 6" id="KW-0812">Transmembrane</keyword>
<keyword evidence="5 6" id="KW-0472">Membrane</keyword>
<dbReference type="EMBL" id="KI913116">
    <property type="protein sequence ID" value="ETV87168.1"/>
    <property type="molecule type" value="Genomic_DNA"/>
</dbReference>
<comment type="similarity">
    <text evidence="2 6">Belongs to the CTL (choline transporter-like) family.</text>
</comment>
<dbReference type="RefSeq" id="XP_009823967.1">
    <property type="nucleotide sequence ID" value="XM_009825665.1"/>
</dbReference>
<feature type="transmembrane region" description="Helical" evidence="6">
    <location>
        <begin position="311"/>
        <end position="333"/>
    </location>
</feature>
<keyword evidence="4 6" id="KW-1133">Transmembrane helix</keyword>
<organism evidence="7">
    <name type="scientific">Aphanomyces astaci</name>
    <name type="common">Crayfish plague agent</name>
    <dbReference type="NCBI Taxonomy" id="112090"/>
    <lineage>
        <taxon>Eukaryota</taxon>
        <taxon>Sar</taxon>
        <taxon>Stramenopiles</taxon>
        <taxon>Oomycota</taxon>
        <taxon>Saprolegniomycetes</taxon>
        <taxon>Saprolegniales</taxon>
        <taxon>Verrucalvaceae</taxon>
        <taxon>Aphanomyces</taxon>
    </lineage>
</organism>
<evidence type="ECO:0000256" key="3">
    <source>
        <dbReference type="ARBA" id="ARBA00022692"/>
    </source>
</evidence>
<dbReference type="Pfam" id="PF04515">
    <property type="entry name" value="Choline_transpo"/>
    <property type="match status" value="1"/>
</dbReference>
<dbReference type="GeneID" id="20804139"/>
<dbReference type="VEuPathDB" id="FungiDB:H257_02143"/>
<proteinExistence type="inferred from homology"/>
<protein>
    <recommendedName>
        <fullName evidence="6">Choline transporter-like protein</fullName>
    </recommendedName>
</protein>
<feature type="transmembrane region" description="Helical" evidence="6">
    <location>
        <begin position="144"/>
        <end position="163"/>
    </location>
</feature>
<feature type="transmembrane region" description="Helical" evidence="6">
    <location>
        <begin position="184"/>
        <end position="213"/>
    </location>
</feature>
<feature type="transmembrane region" description="Helical" evidence="6">
    <location>
        <begin position="119"/>
        <end position="138"/>
    </location>
</feature>
<dbReference type="PANTHER" id="PTHR12385">
    <property type="entry name" value="CHOLINE TRANSPORTER-LIKE (SLC FAMILY 44)"/>
    <property type="match status" value="1"/>
</dbReference>
<evidence type="ECO:0000256" key="1">
    <source>
        <dbReference type="ARBA" id="ARBA00004141"/>
    </source>
</evidence>
<feature type="transmembrane region" description="Helical" evidence="6">
    <location>
        <begin position="442"/>
        <end position="475"/>
    </location>
</feature>
<evidence type="ECO:0000256" key="6">
    <source>
        <dbReference type="RuleBase" id="RU368066"/>
    </source>
</evidence>
<gene>
    <name evidence="7" type="ORF">H257_02143</name>
</gene>
<feature type="transmembrane region" description="Helical" evidence="6">
    <location>
        <begin position="86"/>
        <end position="107"/>
    </location>
</feature>
<dbReference type="GO" id="GO:0005886">
    <property type="term" value="C:plasma membrane"/>
    <property type="evidence" value="ECO:0007669"/>
    <property type="project" value="UniProtKB-SubCell"/>
</dbReference>
<evidence type="ECO:0000256" key="5">
    <source>
        <dbReference type="ARBA" id="ARBA00023136"/>
    </source>
</evidence>
<evidence type="ECO:0000256" key="2">
    <source>
        <dbReference type="ARBA" id="ARBA00007168"/>
    </source>
</evidence>
<dbReference type="GO" id="GO:0022857">
    <property type="term" value="F:transmembrane transporter activity"/>
    <property type="evidence" value="ECO:0007669"/>
    <property type="project" value="UniProtKB-UniRule"/>
</dbReference>
<name>W4H7R7_APHAT</name>
<accession>W4H7R7</accession>
<dbReference type="AlphaFoldDB" id="W4H7R7"/>
<feature type="transmembrane region" description="Helical" evidence="6">
    <location>
        <begin position="282"/>
        <end position="299"/>
    </location>
</feature>